<accession>A0A3N4K3Q4</accession>
<feature type="compositionally biased region" description="Basic and acidic residues" evidence="2">
    <location>
        <begin position="165"/>
        <end position="180"/>
    </location>
</feature>
<name>A0A3N4K3Q4_9PEZI</name>
<feature type="compositionally biased region" description="Polar residues" evidence="2">
    <location>
        <begin position="68"/>
        <end position="80"/>
    </location>
</feature>
<feature type="coiled-coil region" evidence="1">
    <location>
        <begin position="347"/>
        <end position="381"/>
    </location>
</feature>
<evidence type="ECO:0000313" key="4">
    <source>
        <dbReference type="Proteomes" id="UP000276215"/>
    </source>
</evidence>
<dbReference type="Proteomes" id="UP000276215">
    <property type="component" value="Unassembled WGS sequence"/>
</dbReference>
<organism evidence="3 4">
    <name type="scientific">Choiromyces venosus 120613-1</name>
    <dbReference type="NCBI Taxonomy" id="1336337"/>
    <lineage>
        <taxon>Eukaryota</taxon>
        <taxon>Fungi</taxon>
        <taxon>Dikarya</taxon>
        <taxon>Ascomycota</taxon>
        <taxon>Pezizomycotina</taxon>
        <taxon>Pezizomycetes</taxon>
        <taxon>Pezizales</taxon>
        <taxon>Tuberaceae</taxon>
        <taxon>Choiromyces</taxon>
    </lineage>
</organism>
<keyword evidence="4" id="KW-1185">Reference proteome</keyword>
<dbReference type="AlphaFoldDB" id="A0A3N4K3Q4"/>
<evidence type="ECO:0000256" key="1">
    <source>
        <dbReference type="SAM" id="Coils"/>
    </source>
</evidence>
<dbReference type="STRING" id="1336337.A0A3N4K3Q4"/>
<feature type="region of interest" description="Disordered" evidence="2">
    <location>
        <begin position="1"/>
        <end position="25"/>
    </location>
</feature>
<feature type="compositionally biased region" description="Basic and acidic residues" evidence="2">
    <location>
        <begin position="88"/>
        <end position="98"/>
    </location>
</feature>
<reference evidence="3 4" key="1">
    <citation type="journal article" date="2018" name="Nat. Ecol. Evol.">
        <title>Pezizomycetes genomes reveal the molecular basis of ectomycorrhizal truffle lifestyle.</title>
        <authorList>
            <person name="Murat C."/>
            <person name="Payen T."/>
            <person name="Noel B."/>
            <person name="Kuo A."/>
            <person name="Morin E."/>
            <person name="Chen J."/>
            <person name="Kohler A."/>
            <person name="Krizsan K."/>
            <person name="Balestrini R."/>
            <person name="Da Silva C."/>
            <person name="Montanini B."/>
            <person name="Hainaut M."/>
            <person name="Levati E."/>
            <person name="Barry K.W."/>
            <person name="Belfiori B."/>
            <person name="Cichocki N."/>
            <person name="Clum A."/>
            <person name="Dockter R.B."/>
            <person name="Fauchery L."/>
            <person name="Guy J."/>
            <person name="Iotti M."/>
            <person name="Le Tacon F."/>
            <person name="Lindquist E.A."/>
            <person name="Lipzen A."/>
            <person name="Malagnac F."/>
            <person name="Mello A."/>
            <person name="Molinier V."/>
            <person name="Miyauchi S."/>
            <person name="Poulain J."/>
            <person name="Riccioni C."/>
            <person name="Rubini A."/>
            <person name="Sitrit Y."/>
            <person name="Splivallo R."/>
            <person name="Traeger S."/>
            <person name="Wang M."/>
            <person name="Zifcakova L."/>
            <person name="Wipf D."/>
            <person name="Zambonelli A."/>
            <person name="Paolocci F."/>
            <person name="Nowrousian M."/>
            <person name="Ottonello S."/>
            <person name="Baldrian P."/>
            <person name="Spatafora J.W."/>
            <person name="Henrissat B."/>
            <person name="Nagy L.G."/>
            <person name="Aury J.M."/>
            <person name="Wincker P."/>
            <person name="Grigoriev I.V."/>
            <person name="Bonfante P."/>
            <person name="Martin F.M."/>
        </authorList>
    </citation>
    <scope>NUCLEOTIDE SEQUENCE [LARGE SCALE GENOMIC DNA]</scope>
    <source>
        <strain evidence="3 4">120613-1</strain>
    </source>
</reference>
<keyword evidence="1" id="KW-0175">Coiled coil</keyword>
<evidence type="ECO:0000313" key="3">
    <source>
        <dbReference type="EMBL" id="RPB00555.1"/>
    </source>
</evidence>
<feature type="compositionally biased region" description="Low complexity" evidence="2">
    <location>
        <begin position="186"/>
        <end position="203"/>
    </location>
</feature>
<dbReference type="OrthoDB" id="5421656at2759"/>
<evidence type="ECO:0000256" key="2">
    <source>
        <dbReference type="SAM" id="MobiDB-lite"/>
    </source>
</evidence>
<feature type="coiled-coil region" evidence="1">
    <location>
        <begin position="746"/>
        <end position="773"/>
    </location>
</feature>
<feature type="coiled-coil region" evidence="1">
    <location>
        <begin position="569"/>
        <end position="617"/>
    </location>
</feature>
<proteinExistence type="predicted"/>
<feature type="region of interest" description="Disordered" evidence="2">
    <location>
        <begin position="43"/>
        <end position="206"/>
    </location>
</feature>
<protein>
    <submittedName>
        <fullName evidence="3">Uncharacterized protein</fullName>
    </submittedName>
</protein>
<gene>
    <name evidence="3" type="ORF">L873DRAFT_777062</name>
</gene>
<dbReference type="EMBL" id="ML120379">
    <property type="protein sequence ID" value="RPB00555.1"/>
    <property type="molecule type" value="Genomic_DNA"/>
</dbReference>
<feature type="coiled-coil region" evidence="1">
    <location>
        <begin position="256"/>
        <end position="311"/>
    </location>
</feature>
<sequence length="804" mass="90470">MDPPLPPIFSPSIDGGSNSPRGDGFIRHSVAGGFDPIGQNFTFAPAPRREAPTSFTPNQTERGVKSFKLNSSFVPSSPGSTYPGFINDSRKRPIETKESGFPLHKTSRLTKREKLTPRSDSSSTKSAVIVLDDDDGEAEEKGFALAPSPENGPSRSHGIYIRNSESQREKGLRHREDDPRVKKRLSGLPSASSDSSIQSLQASGRAIPSHYRNSRTQHDHLQVSVTGNDSLKPVSLAPSRHALDWNQSQRDLLIAMNSLSAEKESVEKKLLSKESDLKSEHILVEAEREKVAQLEGKLANNNKKISNIKEKTDGLQKFFNGMGSDYKVLQEKYSKLSALFSEVCKEREGLKSDREEIRLVVQKLEKTNSKLSESISDTKEKLLKFEKLNEANVYLQQQLSENAGLLAAERDRVQTLELQAREDVNYFRREIEQKQLLSDITRENLKEFEKQLSEVDNIGRAIGAIKESNSKIGEDLVQKLSTKCAQLENNLSIRVHDIKIVVENAVSKGLEYSEERLDQLASTFEKFDVRSDYLKMVNDCKKLFDDILKIYTQSRQISSDSANFKKEFVEHLNSQIQQLEGQLKEMRECRSHDLVKLTEKEAELNALKHELGEKKREGLLCDRLDSLLQSRNAILSEKISSLSSNIQNKPGDSSLITALKQEVSELNGKLEQVTRSFNDHLSEKVREINQLDSQVKSLDFLYGEARQTAAHFDKEKTEYLALIEGQRLQERIDLENTANSLRLSETSGLNNRIKSLEVQKEKLEIANALLEESLLAQASKNSVRLVDSLSCSKIFTGDILTIKL</sequence>